<dbReference type="PROSITE" id="PS50943">
    <property type="entry name" value="HTH_CROC1"/>
    <property type="match status" value="1"/>
</dbReference>
<dbReference type="CDD" id="cd00093">
    <property type="entry name" value="HTH_XRE"/>
    <property type="match status" value="1"/>
</dbReference>
<dbReference type="PANTHER" id="PTHR35010:SF2">
    <property type="entry name" value="BLL4672 PROTEIN"/>
    <property type="match status" value="1"/>
</dbReference>
<dbReference type="Pfam" id="PF17765">
    <property type="entry name" value="MLTR_LBD"/>
    <property type="match status" value="1"/>
</dbReference>
<organism evidence="2 3">
    <name type="scientific">Catellatospora coxensis</name>
    <dbReference type="NCBI Taxonomy" id="310354"/>
    <lineage>
        <taxon>Bacteria</taxon>
        <taxon>Bacillati</taxon>
        <taxon>Actinomycetota</taxon>
        <taxon>Actinomycetes</taxon>
        <taxon>Micromonosporales</taxon>
        <taxon>Micromonosporaceae</taxon>
        <taxon>Catellatospora</taxon>
    </lineage>
</organism>
<sequence>MGRREEAGTALGDFLRACRSRVRPDEVGLPEGSRSRRVSGLRREELASLAHLSVDYLVRLEQGRAVRVSPEVLQALSQALRLRPDEHEYLMRVGQVRPTARPAPQRVQPRTRQLLDGWREFPALLLGRRMDVLAWNPLGSALMGDFGALPAGRRNLVRQAFTDPAYRTLYADWAASARECVAYLRMDAARWPDDAALGELVQELSEQDADFRRWWGDHRVRARASGRKRLQHPVAGPMDLEFQSLTVADDPDQVLFVYTAAPGSHTQEALRFLAAWSTGPQEPATGRRHRRAA</sequence>
<dbReference type="PANTHER" id="PTHR35010">
    <property type="entry name" value="BLL4672 PROTEIN-RELATED"/>
    <property type="match status" value="1"/>
</dbReference>
<evidence type="ECO:0000313" key="3">
    <source>
        <dbReference type="Proteomes" id="UP000630887"/>
    </source>
</evidence>
<name>A0A8J3KS54_9ACTN</name>
<evidence type="ECO:0000259" key="1">
    <source>
        <dbReference type="PROSITE" id="PS50943"/>
    </source>
</evidence>
<dbReference type="InterPro" id="IPR010982">
    <property type="entry name" value="Lambda_DNA-bd_dom_sf"/>
</dbReference>
<feature type="domain" description="HTH cro/C1-type" evidence="1">
    <location>
        <begin position="40"/>
        <end position="87"/>
    </location>
</feature>
<keyword evidence="3" id="KW-1185">Reference proteome</keyword>
<dbReference type="RefSeq" id="WP_203691036.1">
    <property type="nucleotide sequence ID" value="NZ_BAAALC010000016.1"/>
</dbReference>
<reference evidence="2 3" key="1">
    <citation type="submission" date="2021-01" db="EMBL/GenBank/DDBJ databases">
        <title>Whole genome shotgun sequence of Catellatospora coxensis NBRC 107359.</title>
        <authorList>
            <person name="Komaki H."/>
            <person name="Tamura T."/>
        </authorList>
    </citation>
    <scope>NUCLEOTIDE SEQUENCE [LARGE SCALE GENOMIC DNA]</scope>
    <source>
        <strain evidence="2 3">NBRC 107359</strain>
    </source>
</reference>
<proteinExistence type="predicted"/>
<dbReference type="InterPro" id="IPR001387">
    <property type="entry name" value="Cro/C1-type_HTH"/>
</dbReference>
<dbReference type="Pfam" id="PF13560">
    <property type="entry name" value="HTH_31"/>
    <property type="match status" value="1"/>
</dbReference>
<evidence type="ECO:0000313" key="2">
    <source>
        <dbReference type="EMBL" id="GIG05122.1"/>
    </source>
</evidence>
<gene>
    <name evidence="2" type="ORF">Cco03nite_18220</name>
</gene>
<dbReference type="AlphaFoldDB" id="A0A8J3KS54"/>
<dbReference type="Gene3D" id="3.30.450.180">
    <property type="match status" value="1"/>
</dbReference>
<dbReference type="GO" id="GO:0003677">
    <property type="term" value="F:DNA binding"/>
    <property type="evidence" value="ECO:0007669"/>
    <property type="project" value="InterPro"/>
</dbReference>
<dbReference type="Gene3D" id="1.10.260.40">
    <property type="entry name" value="lambda repressor-like DNA-binding domains"/>
    <property type="match status" value="1"/>
</dbReference>
<dbReference type="SMART" id="SM00530">
    <property type="entry name" value="HTH_XRE"/>
    <property type="match status" value="1"/>
</dbReference>
<protein>
    <submittedName>
        <fullName evidence="2">Transcriptional regulator</fullName>
    </submittedName>
</protein>
<comment type="caution">
    <text evidence="2">The sequence shown here is derived from an EMBL/GenBank/DDBJ whole genome shotgun (WGS) entry which is preliminary data.</text>
</comment>
<dbReference type="SUPFAM" id="SSF47413">
    <property type="entry name" value="lambda repressor-like DNA-binding domains"/>
    <property type="match status" value="1"/>
</dbReference>
<dbReference type="InterPro" id="IPR041413">
    <property type="entry name" value="MLTR_LBD"/>
</dbReference>
<dbReference type="Proteomes" id="UP000630887">
    <property type="component" value="Unassembled WGS sequence"/>
</dbReference>
<dbReference type="EMBL" id="BONI01000011">
    <property type="protein sequence ID" value="GIG05122.1"/>
    <property type="molecule type" value="Genomic_DNA"/>
</dbReference>
<accession>A0A8J3KS54</accession>